<sequence>MRSLVVIFLHEPADTAAYMLEYLTARKIDFATFRCWEKGVVQTIPNSLDELVHCVPVEGKPHHFIPVSSTSIVSSEDGREGKPTSYLALSGVESFRIRGVASFGGSMSVNDQLPYFDSIRSLMRSCIVTRTPVIGHCLGGQLLSSALGGRVKPSENCEIGWWDIKVEEAEEAKDWFGGRKFINVFLIHTESFTIPSGARRIATGTHCTNQAFQVGDQFAIGMQFHPEVDERKVRALTAPKFPFLYTEEEVAAIRKEEDADEKENGSRACGEVFGTNRRISARMSPAAMTRDAIDKCLSEGRIELNRPIADSIYDTWCSGFLC</sequence>
<dbReference type="InterPro" id="IPR044992">
    <property type="entry name" value="ChyE-like"/>
</dbReference>
<proteinExistence type="predicted"/>
<dbReference type="CDD" id="cd01741">
    <property type="entry name" value="GATase1_1"/>
    <property type="match status" value="1"/>
</dbReference>
<dbReference type="Gene3D" id="3.40.50.880">
    <property type="match status" value="1"/>
</dbReference>
<dbReference type="EMBL" id="HE575319">
    <property type="protein sequence ID" value="CCC90869.1"/>
    <property type="molecule type" value="Genomic_DNA"/>
</dbReference>
<protein>
    <recommendedName>
        <fullName evidence="1">Glutamine amidotransferase domain-containing protein</fullName>
    </recommendedName>
</protein>
<dbReference type="GO" id="GO:0005829">
    <property type="term" value="C:cytosol"/>
    <property type="evidence" value="ECO:0007669"/>
    <property type="project" value="TreeGrafter"/>
</dbReference>
<dbReference type="Pfam" id="PF00117">
    <property type="entry name" value="GATase"/>
    <property type="match status" value="1"/>
</dbReference>
<dbReference type="PANTHER" id="PTHR42695">
    <property type="entry name" value="GLUTAMINE AMIDOTRANSFERASE YLR126C-RELATED"/>
    <property type="match status" value="1"/>
</dbReference>
<accession>G0UNA9</accession>
<evidence type="ECO:0000259" key="1">
    <source>
        <dbReference type="Pfam" id="PF00117"/>
    </source>
</evidence>
<name>G0UNA9_TRYCI</name>
<dbReference type="VEuPathDB" id="TriTrypDB:TcIL3000_6_1010"/>
<reference evidence="2" key="1">
    <citation type="journal article" date="2012" name="Proc. Natl. Acad. Sci. U.S.A.">
        <title>Antigenic diversity is generated by distinct evolutionary mechanisms in African trypanosome species.</title>
        <authorList>
            <person name="Jackson A.P."/>
            <person name="Berry A."/>
            <person name="Aslett M."/>
            <person name="Allison H.C."/>
            <person name="Burton P."/>
            <person name="Vavrova-Anderson J."/>
            <person name="Brown R."/>
            <person name="Browne H."/>
            <person name="Corton N."/>
            <person name="Hauser H."/>
            <person name="Gamble J."/>
            <person name="Gilderthorp R."/>
            <person name="Marcello L."/>
            <person name="McQuillan J."/>
            <person name="Otto T.D."/>
            <person name="Quail M.A."/>
            <person name="Sanders M.J."/>
            <person name="van Tonder A."/>
            <person name="Ginger M.L."/>
            <person name="Field M.C."/>
            <person name="Barry J.D."/>
            <person name="Hertz-Fowler C."/>
            <person name="Berriman M."/>
        </authorList>
    </citation>
    <scope>NUCLEOTIDE SEQUENCE</scope>
    <source>
        <strain evidence="2">IL3000</strain>
    </source>
</reference>
<dbReference type="AlphaFoldDB" id="G0UNA9"/>
<evidence type="ECO:0000313" key="2">
    <source>
        <dbReference type="EMBL" id="CCC90869.1"/>
    </source>
</evidence>
<dbReference type="InterPro" id="IPR017926">
    <property type="entry name" value="GATASE"/>
</dbReference>
<dbReference type="InterPro" id="IPR029062">
    <property type="entry name" value="Class_I_gatase-like"/>
</dbReference>
<dbReference type="SUPFAM" id="SSF52317">
    <property type="entry name" value="Class I glutamine amidotransferase-like"/>
    <property type="match status" value="1"/>
</dbReference>
<dbReference type="PROSITE" id="PS51273">
    <property type="entry name" value="GATASE_TYPE_1"/>
    <property type="match status" value="1"/>
</dbReference>
<feature type="domain" description="Glutamine amidotransferase" evidence="1">
    <location>
        <begin position="122"/>
        <end position="230"/>
    </location>
</feature>
<dbReference type="PANTHER" id="PTHR42695:SF5">
    <property type="entry name" value="GLUTAMINE AMIDOTRANSFERASE YLR126C-RELATED"/>
    <property type="match status" value="1"/>
</dbReference>
<gene>
    <name evidence="2" type="ORF">TCIL3000_6_1010</name>
</gene>
<organism evidence="2">
    <name type="scientific">Trypanosoma congolense (strain IL3000)</name>
    <dbReference type="NCBI Taxonomy" id="1068625"/>
    <lineage>
        <taxon>Eukaryota</taxon>
        <taxon>Discoba</taxon>
        <taxon>Euglenozoa</taxon>
        <taxon>Kinetoplastea</taxon>
        <taxon>Metakinetoplastina</taxon>
        <taxon>Trypanosomatida</taxon>
        <taxon>Trypanosomatidae</taxon>
        <taxon>Trypanosoma</taxon>
        <taxon>Nannomonas</taxon>
    </lineage>
</organism>